<evidence type="ECO:0000313" key="1">
    <source>
        <dbReference type="EMBL" id="CEP24995.1"/>
    </source>
</evidence>
<sequence>MAEQIAKNARDAFTVLKTLSNEERNEALKAVHDALAQAKQEILKPTRRIWLTLQRPICLPAW</sequence>
<reference evidence="2" key="1">
    <citation type="journal article" date="2015" name="J. Biotechnol.">
        <title>The structure of the Cyberlindnera jadinii genome and its relation to Candida utilis analyzed by the occurrence of single nucleotide polymorphisms.</title>
        <authorList>
            <person name="Rupp O."/>
            <person name="Brinkrolf K."/>
            <person name="Buerth C."/>
            <person name="Kunigo M."/>
            <person name="Schneider J."/>
            <person name="Jaenicke S."/>
            <person name="Goesmann A."/>
            <person name="Puehler A."/>
            <person name="Jaeger K.-E."/>
            <person name="Ernst J.F."/>
        </authorList>
    </citation>
    <scope>NUCLEOTIDE SEQUENCE [LARGE SCALE GENOMIC DNA]</scope>
    <source>
        <strain evidence="2">ATCC 18201 / CBS 1600 / BCRC 20928 / JCM 3617 / NBRC 0987 / NRRL Y-1542</strain>
    </source>
</reference>
<accession>A0A0H5C9D3</accession>
<name>A0A0H5C9D3_CYBJN</name>
<proteinExistence type="predicted"/>
<dbReference type="InterPro" id="IPR016161">
    <property type="entry name" value="Ald_DH/histidinol_DH"/>
</dbReference>
<dbReference type="Gene3D" id="3.40.605.10">
    <property type="entry name" value="Aldehyde Dehydrogenase, Chain A, domain 1"/>
    <property type="match status" value="1"/>
</dbReference>
<organism evidence="1 2">
    <name type="scientific">Cyberlindnera jadinii (strain ATCC 18201 / CBS 1600 / BCRC 20928 / JCM 3617 / NBRC 0987 / NRRL Y-1542)</name>
    <name type="common">Torula yeast</name>
    <name type="synonym">Candida utilis</name>
    <dbReference type="NCBI Taxonomy" id="983966"/>
    <lineage>
        <taxon>Eukaryota</taxon>
        <taxon>Fungi</taxon>
        <taxon>Dikarya</taxon>
        <taxon>Ascomycota</taxon>
        <taxon>Saccharomycotina</taxon>
        <taxon>Saccharomycetes</taxon>
        <taxon>Phaffomycetales</taxon>
        <taxon>Phaffomycetaceae</taxon>
        <taxon>Cyberlindnera</taxon>
    </lineage>
</organism>
<gene>
    <name evidence="1" type="ORF">BN1211_5971</name>
</gene>
<protein>
    <submittedName>
        <fullName evidence="1">Uncharacterized protein</fullName>
    </submittedName>
</protein>
<dbReference type="SUPFAM" id="SSF53720">
    <property type="entry name" value="ALDH-like"/>
    <property type="match status" value="1"/>
</dbReference>
<dbReference type="AlphaFoldDB" id="A0A0H5C9D3"/>
<dbReference type="InterPro" id="IPR016162">
    <property type="entry name" value="Ald_DH_N"/>
</dbReference>
<evidence type="ECO:0000313" key="2">
    <source>
        <dbReference type="Proteomes" id="UP000038830"/>
    </source>
</evidence>
<dbReference type="Proteomes" id="UP000038830">
    <property type="component" value="Unassembled WGS sequence"/>
</dbReference>
<dbReference type="GO" id="GO:0016491">
    <property type="term" value="F:oxidoreductase activity"/>
    <property type="evidence" value="ECO:0007669"/>
    <property type="project" value="InterPro"/>
</dbReference>
<dbReference type="EMBL" id="CDQK01000007">
    <property type="protein sequence ID" value="CEP24995.1"/>
    <property type="molecule type" value="Genomic_DNA"/>
</dbReference>